<evidence type="ECO:0000313" key="2">
    <source>
        <dbReference type="EMBL" id="THC79659.1"/>
    </source>
</evidence>
<dbReference type="Proteomes" id="UP000307517">
    <property type="component" value="Unassembled WGS sequence"/>
</dbReference>
<dbReference type="GO" id="GO:0003700">
    <property type="term" value="F:DNA-binding transcription factor activity"/>
    <property type="evidence" value="ECO:0007669"/>
    <property type="project" value="InterPro"/>
</dbReference>
<proteinExistence type="predicted"/>
<dbReference type="PANTHER" id="PTHR33164">
    <property type="entry name" value="TRANSCRIPTIONAL REGULATOR, MARR FAMILY"/>
    <property type="match status" value="1"/>
</dbReference>
<dbReference type="PANTHER" id="PTHR33164:SF43">
    <property type="entry name" value="HTH-TYPE TRANSCRIPTIONAL REPRESSOR YETL"/>
    <property type="match status" value="1"/>
</dbReference>
<dbReference type="PRINTS" id="PR00598">
    <property type="entry name" value="HTHMARR"/>
</dbReference>
<dbReference type="RefSeq" id="WP_014571495.1">
    <property type="nucleotide sequence ID" value="NZ_CABFNI010000017.1"/>
</dbReference>
<name>A0AB74IBI4_LACRH</name>
<sequence length="180" mass="20499">MNFDFTDRPDEHRLDLMRKVYPDVDTQSVLTFLNFRTCFRAVANDYQQVLDQFGLSESRFLILMFLYHQQPQALSITVLAEKLGATKATTSKLVRGMVASGLVEKTTTAADKRASLIRMTTEGATLLDRFLPVNYQTVNRLFANLTHDEQIQLNRLLDKLLLGTKYPIYPQKGAHHDGTS</sequence>
<dbReference type="InterPro" id="IPR039422">
    <property type="entry name" value="MarR/SlyA-like"/>
</dbReference>
<gene>
    <name evidence="2" type="ORF">E6L36_04130</name>
</gene>
<dbReference type="SMART" id="SM00347">
    <property type="entry name" value="HTH_MARR"/>
    <property type="match status" value="1"/>
</dbReference>
<dbReference type="Pfam" id="PF12802">
    <property type="entry name" value="MarR_2"/>
    <property type="match status" value="1"/>
</dbReference>
<dbReference type="PROSITE" id="PS50995">
    <property type="entry name" value="HTH_MARR_2"/>
    <property type="match status" value="1"/>
</dbReference>
<organism evidence="2 3">
    <name type="scientific">Lacticaseibacillus rhamnosus</name>
    <name type="common">Lactobacillus rhamnosus</name>
    <dbReference type="NCBI Taxonomy" id="47715"/>
    <lineage>
        <taxon>Bacteria</taxon>
        <taxon>Bacillati</taxon>
        <taxon>Bacillota</taxon>
        <taxon>Bacilli</taxon>
        <taxon>Lactobacillales</taxon>
        <taxon>Lactobacillaceae</taxon>
        <taxon>Lacticaseibacillus</taxon>
    </lineage>
</organism>
<comment type="caution">
    <text evidence="2">The sequence shown here is derived from an EMBL/GenBank/DDBJ whole genome shotgun (WGS) entry which is preliminary data.</text>
</comment>
<dbReference type="AlphaFoldDB" id="A0AB74IBI4"/>
<evidence type="ECO:0000313" key="3">
    <source>
        <dbReference type="Proteomes" id="UP000307517"/>
    </source>
</evidence>
<feature type="domain" description="HTH marR-type" evidence="1">
    <location>
        <begin position="28"/>
        <end position="162"/>
    </location>
</feature>
<dbReference type="GO" id="GO:0006950">
    <property type="term" value="P:response to stress"/>
    <property type="evidence" value="ECO:0007669"/>
    <property type="project" value="TreeGrafter"/>
</dbReference>
<protein>
    <submittedName>
        <fullName evidence="2">MarR family transcriptional regulator</fullName>
    </submittedName>
</protein>
<reference evidence="2 3" key="1">
    <citation type="submission" date="2019-04" db="EMBL/GenBank/DDBJ databases">
        <title>Genome Announcement to Ensure Probiotic Safety of Lactobacillus rhamnosus UBLR-58.</title>
        <authorList>
            <person name="Sulthana A."/>
            <person name="Lakshmi S.G."/>
            <person name="Madempudi R.S."/>
        </authorList>
    </citation>
    <scope>NUCLEOTIDE SEQUENCE [LARGE SCALE GENOMIC DNA]</scope>
    <source>
        <strain evidence="2 3">UBLR-58</strain>
    </source>
</reference>
<dbReference type="Gene3D" id="1.10.10.10">
    <property type="entry name" value="Winged helix-like DNA-binding domain superfamily/Winged helix DNA-binding domain"/>
    <property type="match status" value="1"/>
</dbReference>
<evidence type="ECO:0000259" key="1">
    <source>
        <dbReference type="PROSITE" id="PS50995"/>
    </source>
</evidence>
<dbReference type="EMBL" id="SSHM01000001">
    <property type="protein sequence ID" value="THC79659.1"/>
    <property type="molecule type" value="Genomic_DNA"/>
</dbReference>
<dbReference type="InterPro" id="IPR036388">
    <property type="entry name" value="WH-like_DNA-bd_sf"/>
</dbReference>
<dbReference type="InterPro" id="IPR000835">
    <property type="entry name" value="HTH_MarR-typ"/>
</dbReference>
<dbReference type="SUPFAM" id="SSF46785">
    <property type="entry name" value="Winged helix' DNA-binding domain"/>
    <property type="match status" value="1"/>
</dbReference>
<accession>A0AB74IBI4</accession>
<dbReference type="InterPro" id="IPR036390">
    <property type="entry name" value="WH_DNA-bd_sf"/>
</dbReference>